<dbReference type="Proteomes" id="UP000013280">
    <property type="component" value="Unassembled WGS sequence"/>
</dbReference>
<feature type="domain" description="DUF6471" evidence="1">
    <location>
        <begin position="70"/>
        <end position="132"/>
    </location>
</feature>
<gene>
    <name evidence="2" type="ORF">OR214_03871</name>
</gene>
<evidence type="ECO:0000313" key="2">
    <source>
        <dbReference type="EMBL" id="ENZ76037.1"/>
    </source>
</evidence>
<dbReference type="AlphaFoldDB" id="R0E3G2"/>
<sequence length="156" mass="16794">MRALLTRKGVSYAELADALESEGISETARSVEGKIQRGALKCSFFLQALHAVNAEYPMQWRNAIATRGTWEQRASRLLQAEMSARPSVTVAELGRRLQAIGVNIAPPSLNEQIAMGTYSLTLLLQCAAVLSMAGIERFVDQTDLLAAAAATTSAAR</sequence>
<evidence type="ECO:0000259" key="1">
    <source>
        <dbReference type="Pfam" id="PF20075"/>
    </source>
</evidence>
<dbReference type="PATRIC" id="fig|1264675.3.peg.3807"/>
<reference evidence="2 3" key="1">
    <citation type="journal article" date="2013" name="Genome Announc.">
        <title>Draft Genome Sequence for Ralstonia sp. Strain OR214, a Bacterium with Potential for Bioremediation.</title>
        <authorList>
            <person name="Utturkar S.M."/>
            <person name="Bollmann A."/>
            <person name="Brzoska R.M."/>
            <person name="Klingeman D.M."/>
            <person name="Epstein S.E."/>
            <person name="Palumbo A.V."/>
            <person name="Brown S.D."/>
        </authorList>
    </citation>
    <scope>NUCLEOTIDE SEQUENCE [LARGE SCALE GENOMIC DNA]</scope>
    <source>
        <strain evidence="2 3">OR214</strain>
    </source>
</reference>
<feature type="domain" description="DUF6471" evidence="1">
    <location>
        <begin position="2"/>
        <end position="55"/>
    </location>
</feature>
<dbReference type="InterPro" id="IPR045526">
    <property type="entry name" value="DUF6471"/>
</dbReference>
<organism evidence="2 3">
    <name type="scientific">Ralstonia pickettii OR214</name>
    <dbReference type="NCBI Taxonomy" id="1264675"/>
    <lineage>
        <taxon>Bacteria</taxon>
        <taxon>Pseudomonadati</taxon>
        <taxon>Pseudomonadota</taxon>
        <taxon>Betaproteobacteria</taxon>
        <taxon>Burkholderiales</taxon>
        <taxon>Burkholderiaceae</taxon>
        <taxon>Ralstonia</taxon>
    </lineage>
</organism>
<evidence type="ECO:0000313" key="3">
    <source>
        <dbReference type="Proteomes" id="UP000013280"/>
    </source>
</evidence>
<dbReference type="EMBL" id="APMQ01000012">
    <property type="protein sequence ID" value="ENZ76037.1"/>
    <property type="molecule type" value="Genomic_DNA"/>
</dbReference>
<name>R0E3G2_RALPI</name>
<proteinExistence type="predicted"/>
<comment type="caution">
    <text evidence="2">The sequence shown here is derived from an EMBL/GenBank/DDBJ whole genome shotgun (WGS) entry which is preliminary data.</text>
</comment>
<accession>R0E3G2</accession>
<dbReference type="Pfam" id="PF20075">
    <property type="entry name" value="DUF6471"/>
    <property type="match status" value="2"/>
</dbReference>
<protein>
    <recommendedName>
        <fullName evidence="1">DUF6471 domain-containing protein</fullName>
    </recommendedName>
</protein>